<evidence type="ECO:0000256" key="5">
    <source>
        <dbReference type="ARBA" id="ARBA00022989"/>
    </source>
</evidence>
<comment type="subcellular location">
    <subcellularLocation>
        <location evidence="1">Cell membrane</location>
        <topology evidence="1">Multi-pass membrane protein</topology>
    </subcellularLocation>
</comment>
<feature type="transmembrane region" description="Helical" evidence="7">
    <location>
        <begin position="287"/>
        <end position="305"/>
    </location>
</feature>
<dbReference type="PANTHER" id="PTHR43044">
    <property type="match status" value="1"/>
</dbReference>
<keyword evidence="5 7" id="KW-1133">Transmembrane helix</keyword>
<feature type="transmembrane region" description="Helical" evidence="7">
    <location>
        <begin position="70"/>
        <end position="90"/>
    </location>
</feature>
<feature type="transmembrane region" description="Helical" evidence="7">
    <location>
        <begin position="210"/>
        <end position="235"/>
    </location>
</feature>
<dbReference type="Proteomes" id="UP000522081">
    <property type="component" value="Unassembled WGS sequence"/>
</dbReference>
<name>A0A7Y9XWW7_9SPHN</name>
<evidence type="ECO:0000313" key="9">
    <source>
        <dbReference type="Proteomes" id="UP000522081"/>
    </source>
</evidence>
<comment type="caution">
    <text evidence="8">The sequence shown here is derived from an EMBL/GenBank/DDBJ whole genome shotgun (WGS) entry which is preliminary data.</text>
</comment>
<evidence type="ECO:0000256" key="3">
    <source>
        <dbReference type="ARBA" id="ARBA00022475"/>
    </source>
</evidence>
<proteinExistence type="inferred from homology"/>
<feature type="transmembrane region" description="Helical" evidence="7">
    <location>
        <begin position="357"/>
        <end position="379"/>
    </location>
</feature>
<keyword evidence="4 7" id="KW-0812">Transmembrane</keyword>
<evidence type="ECO:0000256" key="7">
    <source>
        <dbReference type="SAM" id="Phobius"/>
    </source>
</evidence>
<dbReference type="AlphaFoldDB" id="A0A7Y9XWW7"/>
<comment type="similarity">
    <text evidence="2">Belongs to the NrfD family.</text>
</comment>
<dbReference type="Pfam" id="PF03916">
    <property type="entry name" value="NrfD"/>
    <property type="match status" value="1"/>
</dbReference>
<keyword evidence="6 7" id="KW-0472">Membrane</keyword>
<organism evidence="8 9">
    <name type="scientific">Novosphingobium marinum</name>
    <dbReference type="NCBI Taxonomy" id="1514948"/>
    <lineage>
        <taxon>Bacteria</taxon>
        <taxon>Pseudomonadati</taxon>
        <taxon>Pseudomonadota</taxon>
        <taxon>Alphaproteobacteria</taxon>
        <taxon>Sphingomonadales</taxon>
        <taxon>Sphingomonadaceae</taxon>
        <taxon>Novosphingobium</taxon>
    </lineage>
</organism>
<reference evidence="8 9" key="1">
    <citation type="submission" date="2020-07" db="EMBL/GenBank/DDBJ databases">
        <title>Genomic Encyclopedia of Type Strains, Phase IV (KMG-IV): sequencing the most valuable type-strain genomes for metagenomic binning, comparative biology and taxonomic classification.</title>
        <authorList>
            <person name="Goeker M."/>
        </authorList>
    </citation>
    <scope>NUCLEOTIDE SEQUENCE [LARGE SCALE GENOMIC DNA]</scope>
    <source>
        <strain evidence="8 9">DSM 29043</strain>
    </source>
</reference>
<dbReference type="RefSeq" id="WP_179407910.1">
    <property type="nucleotide sequence ID" value="NZ_BMGF01000004.1"/>
</dbReference>
<evidence type="ECO:0000256" key="1">
    <source>
        <dbReference type="ARBA" id="ARBA00004651"/>
    </source>
</evidence>
<feature type="transmembrane region" description="Helical" evidence="7">
    <location>
        <begin position="399"/>
        <end position="418"/>
    </location>
</feature>
<feature type="transmembrane region" description="Helical" evidence="7">
    <location>
        <begin position="149"/>
        <end position="173"/>
    </location>
</feature>
<feature type="transmembrane region" description="Helical" evidence="7">
    <location>
        <begin position="24"/>
        <end position="50"/>
    </location>
</feature>
<sequence length="435" mass="47389">MAEREASLEAIAGKPLSHDFGRRWWIALGIAALFVALLVAGLAITAIAGIGRWGNDMPFVWGFDLANYSWWIGIADGTALLTCLLVLWRAPLRLAVNRCAEALALAAAICAGVFPVIHLGRPALAWWTAPIPQSTGLFPNPLSALTWDFWAIIAHLITVATLVFIGALPDMALMRDRAKPGRRKKIYGLLALGWTGSSAQWAYHARAHRLVALAMIPFIFAMQSVVALELASTIVPDWHDSGLPIRLVFSHLASGLAVAFGFIAILKMTFGLHDPGDRDILDRLGHIVLAAVLISTFLVGVTGLVEFLGPPSRFDAFGAWTTSEVAWISWLSVLLSKAIPQLLWFRRIRMSPPWALFIALCIAVGTWADSLAVLVIGIVHDRLVRPIGSYVPTITEWMILLGSLGLFALIAILFVRFVPVVSIYETRADDAELVA</sequence>
<keyword evidence="3" id="KW-1003">Cell membrane</keyword>
<accession>A0A7Y9XWW7</accession>
<keyword evidence="9" id="KW-1185">Reference proteome</keyword>
<evidence type="ECO:0000256" key="4">
    <source>
        <dbReference type="ARBA" id="ARBA00022692"/>
    </source>
</evidence>
<evidence type="ECO:0000256" key="6">
    <source>
        <dbReference type="ARBA" id="ARBA00023136"/>
    </source>
</evidence>
<dbReference type="GO" id="GO:0005886">
    <property type="term" value="C:plasma membrane"/>
    <property type="evidence" value="ECO:0007669"/>
    <property type="project" value="UniProtKB-SubCell"/>
</dbReference>
<feature type="transmembrane region" description="Helical" evidence="7">
    <location>
        <begin position="102"/>
        <end position="129"/>
    </location>
</feature>
<dbReference type="EMBL" id="JACBZF010000004">
    <property type="protein sequence ID" value="NYH96062.1"/>
    <property type="molecule type" value="Genomic_DNA"/>
</dbReference>
<dbReference type="InterPro" id="IPR005614">
    <property type="entry name" value="NrfD-like"/>
</dbReference>
<gene>
    <name evidence="8" type="ORF">FHS75_002394</name>
</gene>
<evidence type="ECO:0000313" key="8">
    <source>
        <dbReference type="EMBL" id="NYH96062.1"/>
    </source>
</evidence>
<feature type="transmembrane region" description="Helical" evidence="7">
    <location>
        <begin position="247"/>
        <end position="266"/>
    </location>
</feature>
<evidence type="ECO:0000256" key="2">
    <source>
        <dbReference type="ARBA" id="ARBA00008929"/>
    </source>
</evidence>
<protein>
    <submittedName>
        <fullName evidence="8">Molybdopterin-containing oxidoreductase family membrane subunit</fullName>
    </submittedName>
</protein>
<dbReference type="PANTHER" id="PTHR43044:SF2">
    <property type="entry name" value="POLYSULPHIDE REDUCTASE NRFD"/>
    <property type="match status" value="1"/>
</dbReference>